<proteinExistence type="predicted"/>
<feature type="chain" id="PRO_5046549387" description="Small secreted domain DUF320" evidence="2">
    <location>
        <begin position="28"/>
        <end position="148"/>
    </location>
</feature>
<keyword evidence="2" id="KW-0732">Signal</keyword>
<evidence type="ECO:0000313" key="3">
    <source>
        <dbReference type="EMBL" id="MDP9829317.1"/>
    </source>
</evidence>
<feature type="signal peptide" evidence="2">
    <location>
        <begin position="1"/>
        <end position="27"/>
    </location>
</feature>
<reference evidence="3 4" key="1">
    <citation type="submission" date="2023-07" db="EMBL/GenBank/DDBJ databases">
        <title>Sequencing the genomes of 1000 actinobacteria strains.</title>
        <authorList>
            <person name="Klenk H.-P."/>
        </authorList>
    </citation>
    <scope>NUCLEOTIDE SEQUENCE [LARGE SCALE GENOMIC DNA]</scope>
    <source>
        <strain evidence="3 4">DSM 44388</strain>
    </source>
</reference>
<evidence type="ECO:0008006" key="5">
    <source>
        <dbReference type="Google" id="ProtNLM"/>
    </source>
</evidence>
<protein>
    <recommendedName>
        <fullName evidence="5">Small secreted domain DUF320</fullName>
    </recommendedName>
</protein>
<dbReference type="EMBL" id="JAUSQZ010000001">
    <property type="protein sequence ID" value="MDP9829317.1"/>
    <property type="molecule type" value="Genomic_DNA"/>
</dbReference>
<sequence length="148" mass="13849">MSRSRVAGAAIVTAAGLVLAAAGVAVASSGSGPADSGPQRLAAASAESVPATAVLGDSVLGDSVLGDSVPGDAPAEAGCDPAAVLIPGELSVPAGTRAGAPVESSLESGDLVLGEEAVELPEAGPGDTAECTAGDESAEPVESGTSSR</sequence>
<gene>
    <name evidence="3" type="ORF">J2S57_005066</name>
</gene>
<accession>A0ABT9P9D8</accession>
<dbReference type="RefSeq" id="WP_307247394.1">
    <property type="nucleotide sequence ID" value="NZ_JAUSQZ010000001.1"/>
</dbReference>
<keyword evidence="4" id="KW-1185">Reference proteome</keyword>
<dbReference type="Proteomes" id="UP001235712">
    <property type="component" value="Unassembled WGS sequence"/>
</dbReference>
<evidence type="ECO:0000256" key="2">
    <source>
        <dbReference type="SAM" id="SignalP"/>
    </source>
</evidence>
<name>A0ABT9P9D8_9ACTN</name>
<comment type="caution">
    <text evidence="3">The sequence shown here is derived from an EMBL/GenBank/DDBJ whole genome shotgun (WGS) entry which is preliminary data.</text>
</comment>
<evidence type="ECO:0000256" key="1">
    <source>
        <dbReference type="SAM" id="MobiDB-lite"/>
    </source>
</evidence>
<evidence type="ECO:0000313" key="4">
    <source>
        <dbReference type="Proteomes" id="UP001235712"/>
    </source>
</evidence>
<feature type="region of interest" description="Disordered" evidence="1">
    <location>
        <begin position="120"/>
        <end position="148"/>
    </location>
</feature>
<organism evidence="3 4">
    <name type="scientific">Kineosporia succinea</name>
    <dbReference type="NCBI Taxonomy" id="84632"/>
    <lineage>
        <taxon>Bacteria</taxon>
        <taxon>Bacillati</taxon>
        <taxon>Actinomycetota</taxon>
        <taxon>Actinomycetes</taxon>
        <taxon>Kineosporiales</taxon>
        <taxon>Kineosporiaceae</taxon>
        <taxon>Kineosporia</taxon>
    </lineage>
</organism>